<evidence type="ECO:0000256" key="1">
    <source>
        <dbReference type="SAM" id="MobiDB-lite"/>
    </source>
</evidence>
<evidence type="ECO:0000313" key="3">
    <source>
        <dbReference type="Proteomes" id="UP000266723"/>
    </source>
</evidence>
<organism evidence="2 3">
    <name type="scientific">Brassica cretica</name>
    <name type="common">Mustard</name>
    <dbReference type="NCBI Taxonomy" id="69181"/>
    <lineage>
        <taxon>Eukaryota</taxon>
        <taxon>Viridiplantae</taxon>
        <taxon>Streptophyta</taxon>
        <taxon>Embryophyta</taxon>
        <taxon>Tracheophyta</taxon>
        <taxon>Spermatophyta</taxon>
        <taxon>Magnoliopsida</taxon>
        <taxon>eudicotyledons</taxon>
        <taxon>Gunneridae</taxon>
        <taxon>Pentapetalae</taxon>
        <taxon>rosids</taxon>
        <taxon>malvids</taxon>
        <taxon>Brassicales</taxon>
        <taxon>Brassicaceae</taxon>
        <taxon>Brassiceae</taxon>
        <taxon>Brassica</taxon>
    </lineage>
</organism>
<feature type="compositionally biased region" description="Basic and acidic residues" evidence="1">
    <location>
        <begin position="127"/>
        <end position="140"/>
    </location>
</feature>
<protein>
    <submittedName>
        <fullName evidence="2">Uncharacterized protein</fullName>
    </submittedName>
</protein>
<comment type="caution">
    <text evidence="2">The sequence shown here is derived from an EMBL/GenBank/DDBJ whole genome shotgun (WGS) entry which is preliminary data.</text>
</comment>
<dbReference type="EMBL" id="QGKV02000832">
    <property type="protein sequence ID" value="KAF3546588.1"/>
    <property type="molecule type" value="Genomic_DNA"/>
</dbReference>
<feature type="region of interest" description="Disordered" evidence="1">
    <location>
        <begin position="118"/>
        <end position="140"/>
    </location>
</feature>
<evidence type="ECO:0000313" key="2">
    <source>
        <dbReference type="EMBL" id="KAF3546588.1"/>
    </source>
</evidence>
<reference evidence="2 3" key="1">
    <citation type="journal article" date="2020" name="BMC Genomics">
        <title>Intraspecific diversification of the crop wild relative Brassica cretica Lam. using demographic model selection.</title>
        <authorList>
            <person name="Kioukis A."/>
            <person name="Michalopoulou V.A."/>
            <person name="Briers L."/>
            <person name="Pirintsos S."/>
            <person name="Studholme D.J."/>
            <person name="Pavlidis P."/>
            <person name="Sarris P.F."/>
        </authorList>
    </citation>
    <scope>NUCLEOTIDE SEQUENCE [LARGE SCALE GENOMIC DNA]</scope>
    <source>
        <strain evidence="3">cv. PFS-1207/04</strain>
    </source>
</reference>
<proteinExistence type="predicted"/>
<keyword evidence="3" id="KW-1185">Reference proteome</keyword>
<sequence length="204" mass="23476">MSLSPSLPLHWLASILPSSGCFSSSPASLGIGDVVSLLELWLFLSRALWFFSAKGMCLSAWYDFGFLHGSLHWCLITLICVREIALFQIDIFLCFSDLYLFWSRYYMSGQRIEIMTGRRKRGGKKQNNNDKEKSTRKEDVPRNVSLVVEEHVEELSDGNYSDGVYNISDFKNTEFTKTCKIKSRCYVNNMVEIMKKPKLKPELE</sequence>
<dbReference type="Proteomes" id="UP000266723">
    <property type="component" value="Unassembled WGS sequence"/>
</dbReference>
<gene>
    <name evidence="2" type="ORF">DY000_02010607</name>
</gene>
<name>A0ABQ7C5L2_BRACR</name>
<accession>A0ABQ7C5L2</accession>